<keyword evidence="6" id="KW-1185">Reference proteome</keyword>
<dbReference type="PROSITE" id="PS50932">
    <property type="entry name" value="HTH_LACI_2"/>
    <property type="match status" value="1"/>
</dbReference>
<dbReference type="Gene3D" id="1.10.260.40">
    <property type="entry name" value="lambda repressor-like DNA-binding domains"/>
    <property type="match status" value="1"/>
</dbReference>
<dbReference type="SMART" id="SM00354">
    <property type="entry name" value="HTH_LACI"/>
    <property type="match status" value="1"/>
</dbReference>
<evidence type="ECO:0000313" key="5">
    <source>
        <dbReference type="EMBL" id="GCE76961.1"/>
    </source>
</evidence>
<proteinExistence type="predicted"/>
<keyword evidence="2" id="KW-0238">DNA-binding</keyword>
<dbReference type="Gene3D" id="3.40.50.2300">
    <property type="match status" value="2"/>
</dbReference>
<reference evidence="5 6" key="1">
    <citation type="submission" date="2019-01" db="EMBL/GenBank/DDBJ databases">
        <title>Draft genome sequence of Cellulomonas takizawaensis strain TKZ-21.</title>
        <authorList>
            <person name="Yamamura H."/>
            <person name="Hayashi T."/>
            <person name="Hamada M."/>
            <person name="Serisawa Y."/>
            <person name="Matsuyama K."/>
            <person name="Nakagawa Y."/>
            <person name="Otoguro M."/>
            <person name="Yanagida F."/>
            <person name="Hayakawa M."/>
        </authorList>
    </citation>
    <scope>NUCLEOTIDE SEQUENCE [LARGE SCALE GENOMIC DNA]</scope>
    <source>
        <strain evidence="5 6">NBRC12680</strain>
    </source>
</reference>
<evidence type="ECO:0000256" key="1">
    <source>
        <dbReference type="ARBA" id="ARBA00023015"/>
    </source>
</evidence>
<dbReference type="OrthoDB" id="3288692at2"/>
<dbReference type="PANTHER" id="PTHR30146:SF153">
    <property type="entry name" value="LACTOSE OPERON REPRESSOR"/>
    <property type="match status" value="1"/>
</dbReference>
<evidence type="ECO:0000313" key="6">
    <source>
        <dbReference type="Proteomes" id="UP000289954"/>
    </source>
</evidence>
<feature type="domain" description="HTH lacI-type" evidence="4">
    <location>
        <begin position="10"/>
        <end position="66"/>
    </location>
</feature>
<dbReference type="SUPFAM" id="SSF47413">
    <property type="entry name" value="lambda repressor-like DNA-binding domains"/>
    <property type="match status" value="1"/>
</dbReference>
<sequence length="333" mass="34484">MPVESRPRRVTSVDVAREAGVSRTTVSYVLNATPHQKIPDGTRQRVLDAAARLGYAPSAAARALQSGRSDVVLYLLPDWPVGPAVTHTLVRLSTALAAHGYTLLAYPRAAGRPVADVWRSIEPAAVVSWEDLDPADVAAMRAAGVLVAVALLRGPGTAEGSLEVSQQRIGRMQAEHLAAAGHRRLGYADPDDPRVRGFAEPRLDGVRAACADLGLDEPVVRTVPPDTATAADAVRAWREAGVTAVCAYNDDVALAVLAGARAAGVDVPGGLAVVGVDDVPAAALAAPPLTTVTTDQEGIAEHIAALVVAGLDGTPPPPRLTSDVVRLVRRASA</sequence>
<dbReference type="AlphaFoldDB" id="A0A402DS74"/>
<protein>
    <submittedName>
        <fullName evidence="5">LacI family transcriptional regulator</fullName>
    </submittedName>
</protein>
<dbReference type="PANTHER" id="PTHR30146">
    <property type="entry name" value="LACI-RELATED TRANSCRIPTIONAL REPRESSOR"/>
    <property type="match status" value="1"/>
</dbReference>
<dbReference type="InterPro" id="IPR046335">
    <property type="entry name" value="LacI/GalR-like_sensor"/>
</dbReference>
<evidence type="ECO:0000256" key="2">
    <source>
        <dbReference type="ARBA" id="ARBA00023125"/>
    </source>
</evidence>
<dbReference type="CDD" id="cd01392">
    <property type="entry name" value="HTH_LacI"/>
    <property type="match status" value="1"/>
</dbReference>
<dbReference type="Proteomes" id="UP000289954">
    <property type="component" value="Unassembled WGS sequence"/>
</dbReference>
<dbReference type="InterPro" id="IPR010982">
    <property type="entry name" value="Lambda_DNA-bd_dom_sf"/>
</dbReference>
<evidence type="ECO:0000256" key="3">
    <source>
        <dbReference type="ARBA" id="ARBA00023163"/>
    </source>
</evidence>
<keyword evidence="1" id="KW-0805">Transcription regulation</keyword>
<dbReference type="InterPro" id="IPR000843">
    <property type="entry name" value="HTH_LacI"/>
</dbReference>
<dbReference type="InterPro" id="IPR028082">
    <property type="entry name" value="Peripla_BP_I"/>
</dbReference>
<comment type="caution">
    <text evidence="5">The sequence shown here is derived from an EMBL/GenBank/DDBJ whole genome shotgun (WGS) entry which is preliminary data.</text>
</comment>
<evidence type="ECO:0000259" key="4">
    <source>
        <dbReference type="PROSITE" id="PS50932"/>
    </source>
</evidence>
<dbReference type="Pfam" id="PF13377">
    <property type="entry name" value="Peripla_BP_3"/>
    <property type="match status" value="1"/>
</dbReference>
<dbReference type="GO" id="GO:0003700">
    <property type="term" value="F:DNA-binding transcription factor activity"/>
    <property type="evidence" value="ECO:0007669"/>
    <property type="project" value="TreeGrafter"/>
</dbReference>
<keyword evidence="3" id="KW-0804">Transcription</keyword>
<accession>A0A402DS74</accession>
<dbReference type="SUPFAM" id="SSF53822">
    <property type="entry name" value="Periplasmic binding protein-like I"/>
    <property type="match status" value="1"/>
</dbReference>
<gene>
    <name evidence="5" type="ORF">CBZ_20170</name>
</gene>
<dbReference type="GO" id="GO:0000976">
    <property type="term" value="F:transcription cis-regulatory region binding"/>
    <property type="evidence" value="ECO:0007669"/>
    <property type="project" value="TreeGrafter"/>
</dbReference>
<organism evidence="5 6">
    <name type="scientific">Cellulomonas biazotea</name>
    <dbReference type="NCBI Taxonomy" id="1709"/>
    <lineage>
        <taxon>Bacteria</taxon>
        <taxon>Bacillati</taxon>
        <taxon>Actinomycetota</taxon>
        <taxon>Actinomycetes</taxon>
        <taxon>Micrococcales</taxon>
        <taxon>Cellulomonadaceae</taxon>
        <taxon>Cellulomonas</taxon>
    </lineage>
</organism>
<dbReference type="Pfam" id="PF00356">
    <property type="entry name" value="LacI"/>
    <property type="match status" value="1"/>
</dbReference>
<name>A0A402DS74_9CELL</name>
<dbReference type="RefSeq" id="WP_130781565.1">
    <property type="nucleotide sequence ID" value="NZ_BIMR01000153.1"/>
</dbReference>
<dbReference type="EMBL" id="BIMR01000153">
    <property type="protein sequence ID" value="GCE76961.1"/>
    <property type="molecule type" value="Genomic_DNA"/>
</dbReference>